<name>A0A561C4S6_9BURK</name>
<evidence type="ECO:0000313" key="2">
    <source>
        <dbReference type="EMBL" id="TWD86206.1"/>
    </source>
</evidence>
<dbReference type="PANTHER" id="PTHR47472:SF1">
    <property type="entry name" value="DUF1446-DOMAIN-CONTAINING PROTEIN"/>
    <property type="match status" value="1"/>
</dbReference>
<organism evidence="2 3">
    <name type="scientific">Variovorax beijingensis</name>
    <dbReference type="NCBI Taxonomy" id="2496117"/>
    <lineage>
        <taxon>Bacteria</taxon>
        <taxon>Pseudomonadati</taxon>
        <taxon>Pseudomonadota</taxon>
        <taxon>Betaproteobacteria</taxon>
        <taxon>Burkholderiales</taxon>
        <taxon>Comamonadaceae</taxon>
        <taxon>Variovorax</taxon>
    </lineage>
</organism>
<dbReference type="Pfam" id="PF07287">
    <property type="entry name" value="AtuA"/>
    <property type="match status" value="1"/>
</dbReference>
<dbReference type="PANTHER" id="PTHR47472">
    <property type="entry name" value="PROPIONYL-COA CARBOXYLASE"/>
    <property type="match status" value="1"/>
</dbReference>
<protein>
    <submittedName>
        <fullName evidence="2">Uncharacterized protein DUF1446</fullName>
    </submittedName>
</protein>
<dbReference type="AlphaFoldDB" id="A0A561C4S6"/>
<evidence type="ECO:0000313" key="3">
    <source>
        <dbReference type="Proteomes" id="UP000319722"/>
    </source>
</evidence>
<gene>
    <name evidence="2" type="ORF">FB547_104148</name>
</gene>
<evidence type="ECO:0000259" key="1">
    <source>
        <dbReference type="Pfam" id="PF07287"/>
    </source>
</evidence>
<dbReference type="EMBL" id="VIVL01000004">
    <property type="protein sequence ID" value="TWD86206.1"/>
    <property type="molecule type" value="Genomic_DNA"/>
</dbReference>
<proteinExistence type="predicted"/>
<accession>A0A561C4S6</accession>
<dbReference type="InterPro" id="IPR010839">
    <property type="entry name" value="AtuA_N"/>
</dbReference>
<reference evidence="2 3" key="1">
    <citation type="submission" date="2019-06" db="EMBL/GenBank/DDBJ databases">
        <title>Sorghum-associated microbial communities from plants grown in Nebraska, USA.</title>
        <authorList>
            <person name="Schachtman D."/>
        </authorList>
    </citation>
    <scope>NUCLEOTIDE SEQUENCE [LARGE SCALE GENOMIC DNA]</scope>
    <source>
        <strain evidence="2 3">T529</strain>
    </source>
</reference>
<comment type="caution">
    <text evidence="2">The sequence shown here is derived from an EMBL/GenBank/DDBJ whole genome shotgun (WGS) entry which is preliminary data.</text>
</comment>
<sequence>MTAVCLKSASMNANAPPPLLIGCAAGFSGDRTDAAGPVVDTLIARLASGPAGQRAFLIFETLAERTLALAQLRRRDNPEAGYEPLLDAMLRPVLARCLAHGIRIVSNFGAANPRAAARHIARMARELGADAPRIAVVEGDDLSGPAHRALLHETLGAQMEGLRIVSANAYIGAEPIAAALDAGAQIVVCGRVADPSLAVGPATSHFGWRADDWHRLGRATMAGHLLECGAQVCGGYFADPGYKDVPGLDEVGFPIAEIDADGHCTIGKADGTGGLVSEATVKEQLLYEVHDPSAYLTPDVVADIAEAEVRALPGRDRVELSGVRGHARPSHYKVNVCHEGGWLAEGEISYAGPRAEARARLAAEVLRQRLDGLVLRVDLIGALSILGDDAGRMLADTPDTGLRDVRLRVAATHAERAQAERLAREVMALYTCGPAGGGGVRTALTPRLNTLSCLLPREAVPVRFELLGAEAQG</sequence>
<dbReference type="Proteomes" id="UP000319722">
    <property type="component" value="Unassembled WGS sequence"/>
</dbReference>
<dbReference type="PROSITE" id="PS51257">
    <property type="entry name" value="PROKAR_LIPOPROTEIN"/>
    <property type="match status" value="1"/>
</dbReference>
<feature type="domain" description="Acyclic terpene utilisation N-terminal" evidence="1">
    <location>
        <begin position="20"/>
        <end position="465"/>
    </location>
</feature>